<feature type="transmembrane region" description="Helical" evidence="1">
    <location>
        <begin position="30"/>
        <end position="48"/>
    </location>
</feature>
<feature type="transmembrane region" description="Helical" evidence="1">
    <location>
        <begin position="161"/>
        <end position="183"/>
    </location>
</feature>
<proteinExistence type="predicted"/>
<organism evidence="2">
    <name type="scientific">candidate division WOR-3 bacterium</name>
    <dbReference type="NCBI Taxonomy" id="2052148"/>
    <lineage>
        <taxon>Bacteria</taxon>
        <taxon>Bacteria division WOR-3</taxon>
    </lineage>
</organism>
<feature type="transmembrane region" description="Helical" evidence="1">
    <location>
        <begin position="68"/>
        <end position="85"/>
    </location>
</feature>
<dbReference type="AlphaFoldDB" id="A0A7C4YBK6"/>
<feature type="transmembrane region" description="Helical" evidence="1">
    <location>
        <begin position="136"/>
        <end position="154"/>
    </location>
</feature>
<name>A0A7C4YBK6_UNCW3</name>
<keyword evidence="1" id="KW-0472">Membrane</keyword>
<feature type="transmembrane region" description="Helical" evidence="1">
    <location>
        <begin position="97"/>
        <end position="116"/>
    </location>
</feature>
<feature type="transmembrane region" description="Helical" evidence="1">
    <location>
        <begin position="6"/>
        <end position="23"/>
    </location>
</feature>
<reference evidence="2" key="1">
    <citation type="journal article" date="2020" name="mSystems">
        <title>Genome- and Community-Level Interaction Insights into Carbon Utilization and Element Cycling Functions of Hydrothermarchaeota in Hydrothermal Sediment.</title>
        <authorList>
            <person name="Zhou Z."/>
            <person name="Liu Y."/>
            <person name="Xu W."/>
            <person name="Pan J."/>
            <person name="Luo Z.H."/>
            <person name="Li M."/>
        </authorList>
    </citation>
    <scope>NUCLEOTIDE SEQUENCE [LARGE SCALE GENOMIC DNA]</scope>
    <source>
        <strain evidence="2">SpSt-780</strain>
    </source>
</reference>
<evidence type="ECO:0000256" key="1">
    <source>
        <dbReference type="SAM" id="Phobius"/>
    </source>
</evidence>
<accession>A0A7C4YBK6</accession>
<keyword evidence="1" id="KW-0812">Transmembrane</keyword>
<sequence>MMEVIGIWIACGLTIAILSFLYGDNPIYKFAEHLYVGYSAAYWLIYIWHFEIKQMVVQPIAGRQPGAIWLIIPLFFGLLMLTRWFPRIAWVSRWSIAFTVGIGSGLVLTGGVQGFIIPQVKATLLSLWTGNVWESINNFIIIFGVLTTLLYFFFSREHKGILGAGANIGIVFIMIAMGASFGYTVMARISLLIGRLSFLWDSILRLIRFF</sequence>
<dbReference type="EMBL" id="DTHG01000004">
    <property type="protein sequence ID" value="HGW90960.1"/>
    <property type="molecule type" value="Genomic_DNA"/>
</dbReference>
<protein>
    <submittedName>
        <fullName evidence="2">Uncharacterized protein</fullName>
    </submittedName>
</protein>
<gene>
    <name evidence="2" type="ORF">ENV67_00250</name>
</gene>
<evidence type="ECO:0000313" key="2">
    <source>
        <dbReference type="EMBL" id="HGW90960.1"/>
    </source>
</evidence>
<comment type="caution">
    <text evidence="2">The sequence shown here is derived from an EMBL/GenBank/DDBJ whole genome shotgun (WGS) entry which is preliminary data.</text>
</comment>
<keyword evidence="1" id="KW-1133">Transmembrane helix</keyword>